<keyword evidence="1" id="KW-0472">Membrane</keyword>
<reference evidence="3" key="1">
    <citation type="submission" date="2017-04" db="EMBL/GenBank/DDBJ databases">
        <authorList>
            <person name="Varghese N."/>
            <person name="Submissions S."/>
        </authorList>
    </citation>
    <scope>NUCLEOTIDE SEQUENCE [LARGE SCALE GENOMIC DNA]</scope>
    <source>
        <strain evidence="3">DSM 16537</strain>
    </source>
</reference>
<keyword evidence="1" id="KW-0812">Transmembrane</keyword>
<keyword evidence="3" id="KW-1185">Reference proteome</keyword>
<proteinExistence type="predicted"/>
<dbReference type="STRING" id="758820.SAMN00777080_1211"/>
<evidence type="ECO:0000256" key="1">
    <source>
        <dbReference type="SAM" id="Phobius"/>
    </source>
</evidence>
<dbReference type="AlphaFoldDB" id="A0A1W2H136"/>
<feature type="transmembrane region" description="Helical" evidence="1">
    <location>
        <begin position="21"/>
        <end position="41"/>
    </location>
</feature>
<dbReference type="RefSeq" id="WP_084119430.1">
    <property type="nucleotide sequence ID" value="NZ_LT838813.1"/>
</dbReference>
<gene>
    <name evidence="2" type="ORF">SAMN00777080_1211</name>
</gene>
<name>A0A1W2H136_9BACT</name>
<sequence length="87" mass="9394">MKNKSLADSSLEELNAKKKTLVTIIIVLSILILLYGGYFILKLVTGTWEANNSLGTVGFGTLGVVTSLVSVKLSRVGIEIKNRKTGR</sequence>
<accession>A0A1W2H136</accession>
<organism evidence="2 3">
    <name type="scientific">Aquiflexum balticum DSM 16537</name>
    <dbReference type="NCBI Taxonomy" id="758820"/>
    <lineage>
        <taxon>Bacteria</taxon>
        <taxon>Pseudomonadati</taxon>
        <taxon>Bacteroidota</taxon>
        <taxon>Cytophagia</taxon>
        <taxon>Cytophagales</taxon>
        <taxon>Cyclobacteriaceae</taxon>
        <taxon>Aquiflexum</taxon>
    </lineage>
</organism>
<protein>
    <submittedName>
        <fullName evidence="2">Uncharacterized protein</fullName>
    </submittedName>
</protein>
<feature type="transmembrane region" description="Helical" evidence="1">
    <location>
        <begin position="53"/>
        <end position="74"/>
    </location>
</feature>
<evidence type="ECO:0000313" key="3">
    <source>
        <dbReference type="Proteomes" id="UP000192333"/>
    </source>
</evidence>
<evidence type="ECO:0000313" key="2">
    <source>
        <dbReference type="EMBL" id="SMD42650.1"/>
    </source>
</evidence>
<dbReference type="EMBL" id="LT838813">
    <property type="protein sequence ID" value="SMD42650.1"/>
    <property type="molecule type" value="Genomic_DNA"/>
</dbReference>
<dbReference type="Proteomes" id="UP000192333">
    <property type="component" value="Chromosome I"/>
</dbReference>
<keyword evidence="1" id="KW-1133">Transmembrane helix</keyword>